<accession>A0A8T5VRB3</accession>
<evidence type="ECO:0000313" key="2">
    <source>
        <dbReference type="Proteomes" id="UP000551709"/>
    </source>
</evidence>
<keyword evidence="1" id="KW-0614">Plasmid</keyword>
<dbReference type="AlphaFoldDB" id="A0A8T5VRB3"/>
<dbReference type="Proteomes" id="UP000551709">
    <property type="component" value="Plasmid pBb1S5b"/>
</dbReference>
<reference evidence="1" key="2">
    <citation type="submission" date="2022-04" db="EMBL/GenBank/DDBJ databases">
        <authorList>
            <person name="Bromfield E.S.P."/>
            <person name="Cloutier S."/>
        </authorList>
    </citation>
    <scope>NUCLEOTIDE SEQUENCE</scope>
    <source>
        <strain evidence="1">1S5</strain>
        <plasmid evidence="1">pBb1S5b</plasmid>
    </source>
</reference>
<evidence type="ECO:0000313" key="1">
    <source>
        <dbReference type="EMBL" id="UPT92362.1"/>
    </source>
</evidence>
<sequence length="58" mass="6729">MEYTHYWKQTRWIEVAEWRRILSEVRRILEFSTEALGIAIGDGRGARGTPALHSARSV</sequence>
<proteinExistence type="predicted"/>
<name>A0A8T5VRB3_9BRAD</name>
<dbReference type="RefSeq" id="WP_166107199.1">
    <property type="nucleotide sequence ID" value="NZ_CP096257.1"/>
</dbReference>
<gene>
    <name evidence="1" type="ORF">HAP41_0000049600</name>
</gene>
<organism evidence="1 2">
    <name type="scientific">Bradyrhizobium barranii subsp. apii</name>
    <dbReference type="NCBI Taxonomy" id="2819348"/>
    <lineage>
        <taxon>Bacteria</taxon>
        <taxon>Pseudomonadati</taxon>
        <taxon>Pseudomonadota</taxon>
        <taxon>Alphaproteobacteria</taxon>
        <taxon>Hyphomicrobiales</taxon>
        <taxon>Nitrobacteraceae</taxon>
        <taxon>Bradyrhizobium</taxon>
        <taxon>Bradyrhizobium barranii</taxon>
    </lineage>
</organism>
<reference evidence="1" key="1">
    <citation type="journal article" date="2017" name="Syst. Appl. Microbiol.">
        <title>Soybeans inoculated with root zone soils of Canadian native legumes harbour diverse and novel Bradyrhizobium spp. that possess agricultural potential.</title>
        <authorList>
            <person name="Bromfield E.S.P."/>
            <person name="Cloutier S."/>
            <person name="Tambong J.T."/>
            <person name="Tran Thi T.V."/>
        </authorList>
    </citation>
    <scope>NUCLEOTIDE SEQUENCE</scope>
    <source>
        <strain evidence="1">1S5</strain>
    </source>
</reference>
<geneLocation type="plasmid" evidence="1 2">
    <name>pBb1S5b</name>
</geneLocation>
<dbReference type="EMBL" id="CP096257">
    <property type="protein sequence ID" value="UPT92362.1"/>
    <property type="molecule type" value="Genomic_DNA"/>
</dbReference>
<protein>
    <submittedName>
        <fullName evidence="1">Uncharacterized protein</fullName>
    </submittedName>
</protein>